<sequence length="304" mass="33948">MKILITGNKGFVGGNLTTFLLQNSKQIIGVSRSPLKSEVHYKALDLDILNNVKGIVHLAGKAHDLKKTSEDAEYFEVNTELTKKIFDKFLKSSCEVFIYMSSVKAVADVVDGVLDENVLPNPITVYGKSKLAAEKYILSKEIPNNKRVYILRPCMIHGPNNKGNLNLLYSFVSKGIPYPFGKYKNKRSFVSVENLCFIINEILDNREVKSGIYNIADDTSLSTVDLVKIMGDVLNKPSKILNLPKSLIRLLAKVGDVLPLPLNSERLQKLTENYEVSNLKIKKAIQKELPLSSEEGIKKTISSF</sequence>
<dbReference type="InterPro" id="IPR001509">
    <property type="entry name" value="Epimerase_deHydtase"/>
</dbReference>
<dbReference type="AlphaFoldDB" id="A0A975CPK9"/>
<dbReference type="PANTHER" id="PTHR43245:SF58">
    <property type="entry name" value="BLL5923 PROTEIN"/>
    <property type="match status" value="1"/>
</dbReference>
<dbReference type="SUPFAM" id="SSF51735">
    <property type="entry name" value="NAD(P)-binding Rossmann-fold domains"/>
    <property type="match status" value="1"/>
</dbReference>
<evidence type="ECO:0000259" key="1">
    <source>
        <dbReference type="Pfam" id="PF01370"/>
    </source>
</evidence>
<dbReference type="PANTHER" id="PTHR43245">
    <property type="entry name" value="BIFUNCTIONAL POLYMYXIN RESISTANCE PROTEIN ARNA"/>
    <property type="match status" value="1"/>
</dbReference>
<dbReference type="Pfam" id="PF01370">
    <property type="entry name" value="Epimerase"/>
    <property type="match status" value="1"/>
</dbReference>
<accession>A0A975CPK9</accession>
<dbReference type="InterPro" id="IPR036291">
    <property type="entry name" value="NAD(P)-bd_dom_sf"/>
</dbReference>
<organism evidence="2 3">
    <name type="scientific">Polaribacter cellanae</name>
    <dbReference type="NCBI Taxonomy" id="2818493"/>
    <lineage>
        <taxon>Bacteria</taxon>
        <taxon>Pseudomonadati</taxon>
        <taxon>Bacteroidota</taxon>
        <taxon>Flavobacteriia</taxon>
        <taxon>Flavobacteriales</taxon>
        <taxon>Flavobacteriaceae</taxon>
    </lineage>
</organism>
<evidence type="ECO:0000313" key="2">
    <source>
        <dbReference type="EMBL" id="QTE22524.1"/>
    </source>
</evidence>
<protein>
    <submittedName>
        <fullName evidence="2">NAD-dependent epimerase/dehydratase family protein</fullName>
    </submittedName>
</protein>
<name>A0A975CPK9_9FLAO</name>
<dbReference type="Proteomes" id="UP000663920">
    <property type="component" value="Chromosome"/>
</dbReference>
<dbReference type="KEGG" id="pcea:J3359_17290"/>
<proteinExistence type="predicted"/>
<dbReference type="InterPro" id="IPR050177">
    <property type="entry name" value="Lipid_A_modif_metabolic_enz"/>
</dbReference>
<gene>
    <name evidence="2" type="ORF">J3359_17290</name>
</gene>
<dbReference type="Gene3D" id="3.40.50.720">
    <property type="entry name" value="NAD(P)-binding Rossmann-like Domain"/>
    <property type="match status" value="1"/>
</dbReference>
<feature type="domain" description="NAD-dependent epimerase/dehydratase" evidence="1">
    <location>
        <begin position="3"/>
        <end position="216"/>
    </location>
</feature>
<dbReference type="EMBL" id="CP071869">
    <property type="protein sequence ID" value="QTE22524.1"/>
    <property type="molecule type" value="Genomic_DNA"/>
</dbReference>
<keyword evidence="3" id="KW-1185">Reference proteome</keyword>
<evidence type="ECO:0000313" key="3">
    <source>
        <dbReference type="Proteomes" id="UP000663920"/>
    </source>
</evidence>
<dbReference type="RefSeq" id="WP_208078364.1">
    <property type="nucleotide sequence ID" value="NZ_CP071869.1"/>
</dbReference>
<reference evidence="2 3" key="1">
    <citation type="submission" date="2021-03" db="EMBL/GenBank/DDBJ databases">
        <title>Complete genome of Polaribacter_sp.SM13.</title>
        <authorList>
            <person name="Jeong S.W."/>
            <person name="Bae J.W."/>
        </authorList>
    </citation>
    <scope>NUCLEOTIDE SEQUENCE [LARGE SCALE GENOMIC DNA]</scope>
    <source>
        <strain evidence="2 3">SM13</strain>
    </source>
</reference>